<keyword evidence="2" id="KW-1185">Reference proteome</keyword>
<dbReference type="InterPro" id="IPR027417">
    <property type="entry name" value="P-loop_NTPase"/>
</dbReference>
<gene>
    <name evidence="1" type="ORF">ACFOPQ_05715</name>
</gene>
<dbReference type="Gene3D" id="3.40.50.300">
    <property type="entry name" value="P-loop containing nucleotide triphosphate hydrolases"/>
    <property type="match status" value="1"/>
</dbReference>
<reference evidence="2" key="1">
    <citation type="journal article" date="2019" name="Int. J. Syst. Evol. Microbiol.">
        <title>The Global Catalogue of Microorganisms (GCM) 10K type strain sequencing project: providing services to taxonomists for standard genome sequencing and annotation.</title>
        <authorList>
            <consortium name="The Broad Institute Genomics Platform"/>
            <consortium name="The Broad Institute Genome Sequencing Center for Infectious Disease"/>
            <person name="Wu L."/>
            <person name="Ma J."/>
        </authorList>
    </citation>
    <scope>NUCLEOTIDE SEQUENCE [LARGE SCALE GENOMIC DNA]</scope>
    <source>
        <strain evidence="2">CCTCC AB 2013263</strain>
    </source>
</reference>
<accession>A0ABV8A7T5</accession>
<comment type="caution">
    <text evidence="1">The sequence shown here is derived from an EMBL/GenBank/DDBJ whole genome shotgun (WGS) entry which is preliminary data.</text>
</comment>
<dbReference type="Pfam" id="PF13558">
    <property type="entry name" value="SbcC_Walker_B"/>
    <property type="match status" value="1"/>
</dbReference>
<dbReference type="Proteomes" id="UP001595748">
    <property type="component" value="Unassembled WGS sequence"/>
</dbReference>
<dbReference type="PANTHER" id="PTHR32114">
    <property type="entry name" value="ABC TRANSPORTER ABCH.3"/>
    <property type="match status" value="1"/>
</dbReference>
<dbReference type="EMBL" id="JBHRZF010000056">
    <property type="protein sequence ID" value="MFC3860260.1"/>
    <property type="molecule type" value="Genomic_DNA"/>
</dbReference>
<protein>
    <submittedName>
        <fullName evidence="1">SbcC/MukB-like Walker B domain-containing protein</fullName>
    </submittedName>
</protein>
<organism evidence="1 2">
    <name type="scientific">Deinococcus antarcticus</name>
    <dbReference type="NCBI Taxonomy" id="1298767"/>
    <lineage>
        <taxon>Bacteria</taxon>
        <taxon>Thermotogati</taxon>
        <taxon>Deinococcota</taxon>
        <taxon>Deinococci</taxon>
        <taxon>Deinococcales</taxon>
        <taxon>Deinococcaceae</taxon>
        <taxon>Deinococcus</taxon>
    </lineage>
</organism>
<dbReference type="PANTHER" id="PTHR32114:SF2">
    <property type="entry name" value="ABC TRANSPORTER ABCH.3"/>
    <property type="match status" value="1"/>
</dbReference>
<name>A0ABV8A7T5_9DEIO</name>
<dbReference type="SUPFAM" id="SSF52540">
    <property type="entry name" value="P-loop containing nucleoside triphosphate hydrolases"/>
    <property type="match status" value="1"/>
</dbReference>
<sequence length="260" mass="29540">MFTTQASLEIKVQAIKALENARTDLAYDQEAHQDAEQKLSRLTSDQSRAAVAAEKAVMDLRDITREKTTAEAIRSSTDLADQRVTEAWECLERDSQLLDHLTKFQQHFFAVNTREVIARASNLIQRVADTSIRGIALDQNGTLYYRDASYLKRPVDRLSGGEKALVGLCLRLSLAERAQRIATNHKVRFLLLDEVLSSLDDQRRDQVQIILNEVLKDGLFDHIIMITHIDDVKKNWRANRLEISKSGERTSIAEMFSLST</sequence>
<evidence type="ECO:0000313" key="2">
    <source>
        <dbReference type="Proteomes" id="UP001595748"/>
    </source>
</evidence>
<proteinExistence type="predicted"/>
<evidence type="ECO:0000313" key="1">
    <source>
        <dbReference type="EMBL" id="MFC3860260.1"/>
    </source>
</evidence>
<dbReference type="RefSeq" id="WP_380076412.1">
    <property type="nucleotide sequence ID" value="NZ_JBHRZF010000056.1"/>
</dbReference>